<keyword evidence="1" id="KW-1133">Transmembrane helix</keyword>
<keyword evidence="4" id="KW-1185">Reference proteome</keyword>
<dbReference type="CDD" id="cd00158">
    <property type="entry name" value="RHOD"/>
    <property type="match status" value="1"/>
</dbReference>
<dbReference type="EMBL" id="CP000606">
    <property type="protein sequence ID" value="ABO25671.1"/>
    <property type="molecule type" value="Genomic_DNA"/>
</dbReference>
<feature type="domain" description="Rhodanese" evidence="2">
    <location>
        <begin position="76"/>
        <end position="167"/>
    </location>
</feature>
<dbReference type="InterPro" id="IPR036873">
    <property type="entry name" value="Rhodanese-like_dom_sf"/>
</dbReference>
<evidence type="ECO:0000256" key="1">
    <source>
        <dbReference type="SAM" id="Phobius"/>
    </source>
</evidence>
<gene>
    <name evidence="3" type="ordered locus">Shew_3805</name>
</gene>
<dbReference type="SMART" id="SM00450">
    <property type="entry name" value="RHOD"/>
    <property type="match status" value="1"/>
</dbReference>
<reference evidence="3 4" key="1">
    <citation type="submission" date="2007-03" db="EMBL/GenBank/DDBJ databases">
        <title>Complete sequence of Shewanella loihica PV-4.</title>
        <authorList>
            <consortium name="US DOE Joint Genome Institute"/>
            <person name="Copeland A."/>
            <person name="Lucas S."/>
            <person name="Lapidus A."/>
            <person name="Barry K."/>
            <person name="Detter J.C."/>
            <person name="Glavina del Rio T."/>
            <person name="Hammon N."/>
            <person name="Israni S."/>
            <person name="Dalin E."/>
            <person name="Tice H."/>
            <person name="Pitluck S."/>
            <person name="Chain P."/>
            <person name="Malfatti S."/>
            <person name="Shin M."/>
            <person name="Vergez L."/>
            <person name="Schmutz J."/>
            <person name="Larimer F."/>
            <person name="Land M."/>
            <person name="Hauser L."/>
            <person name="Kyrpides N."/>
            <person name="Mikhailova N."/>
            <person name="Romine M.F."/>
            <person name="Serres G."/>
            <person name="Fredrickson J."/>
            <person name="Tiedje J."/>
            <person name="Richardson P."/>
        </authorList>
    </citation>
    <scope>NUCLEOTIDE SEQUENCE [LARGE SCALE GENOMIC DNA]</scope>
    <source>
        <strain evidence="4">ATCC BAA-1088 / PV-4</strain>
    </source>
</reference>
<dbReference type="HOGENOM" id="CLU_089574_1_5_6"/>
<dbReference type="PANTHER" id="PTHR43031">
    <property type="entry name" value="FAD-DEPENDENT OXIDOREDUCTASE"/>
    <property type="match status" value="1"/>
</dbReference>
<keyword evidence="1" id="KW-0472">Membrane</keyword>
<dbReference type="Gene3D" id="3.40.250.10">
    <property type="entry name" value="Rhodanese-like domain"/>
    <property type="match status" value="1"/>
</dbReference>
<dbReference type="SUPFAM" id="SSF52821">
    <property type="entry name" value="Rhodanese/Cell cycle control phosphatase"/>
    <property type="match status" value="1"/>
</dbReference>
<dbReference type="PROSITE" id="PS50206">
    <property type="entry name" value="RHODANESE_3"/>
    <property type="match status" value="1"/>
</dbReference>
<sequence length="170" mass="18765">MLQSAGTIGYTLSPNSLSSHRSRPKTMQEYIEFFKANPMLSLAWVGLFAALIVSVFKSSISKVKTVDHQQATLLINKQDAKVVDVRSKEEFKKGHIVDAINMPLAEIKNNKTSALEKFKASPIIMVCNAGMTSSQAAQLMVKAGFETVYNLKGGMSEWQQNNLPVAKTKR</sequence>
<evidence type="ECO:0000259" key="2">
    <source>
        <dbReference type="PROSITE" id="PS50206"/>
    </source>
</evidence>
<name>A3QJM3_SHELP</name>
<keyword evidence="1" id="KW-0812">Transmembrane</keyword>
<protein>
    <submittedName>
        <fullName evidence="3">Rhodanese domain protein</fullName>
    </submittedName>
</protein>
<dbReference type="KEGG" id="slo:Shew_3805"/>
<dbReference type="AlphaFoldDB" id="A3QJM3"/>
<dbReference type="Pfam" id="PF00581">
    <property type="entry name" value="Rhodanese"/>
    <property type="match status" value="1"/>
</dbReference>
<feature type="transmembrane region" description="Helical" evidence="1">
    <location>
        <begin position="39"/>
        <end position="56"/>
    </location>
</feature>
<dbReference type="Proteomes" id="UP000001558">
    <property type="component" value="Chromosome"/>
</dbReference>
<evidence type="ECO:0000313" key="4">
    <source>
        <dbReference type="Proteomes" id="UP000001558"/>
    </source>
</evidence>
<dbReference type="InterPro" id="IPR001763">
    <property type="entry name" value="Rhodanese-like_dom"/>
</dbReference>
<dbReference type="eggNOG" id="COG0607">
    <property type="taxonomic scope" value="Bacteria"/>
</dbReference>
<evidence type="ECO:0000313" key="3">
    <source>
        <dbReference type="EMBL" id="ABO25671.1"/>
    </source>
</evidence>
<dbReference type="PANTHER" id="PTHR43031:SF18">
    <property type="entry name" value="RHODANESE-RELATED SULFURTRANSFERASES"/>
    <property type="match status" value="1"/>
</dbReference>
<dbReference type="STRING" id="323850.Shew_3805"/>
<proteinExistence type="predicted"/>
<dbReference type="InterPro" id="IPR050229">
    <property type="entry name" value="GlpE_sulfurtransferase"/>
</dbReference>
<accession>A3QJM3</accession>
<organism evidence="3 4">
    <name type="scientific">Shewanella loihica (strain ATCC BAA-1088 / PV-4)</name>
    <dbReference type="NCBI Taxonomy" id="323850"/>
    <lineage>
        <taxon>Bacteria</taxon>
        <taxon>Pseudomonadati</taxon>
        <taxon>Pseudomonadota</taxon>
        <taxon>Gammaproteobacteria</taxon>
        <taxon>Alteromonadales</taxon>
        <taxon>Shewanellaceae</taxon>
        <taxon>Shewanella</taxon>
    </lineage>
</organism>